<evidence type="ECO:0008006" key="2">
    <source>
        <dbReference type="Google" id="ProtNLM"/>
    </source>
</evidence>
<dbReference type="Gene3D" id="3.40.50.1000">
    <property type="entry name" value="HAD superfamily/HAD-like"/>
    <property type="match status" value="1"/>
</dbReference>
<dbReference type="GO" id="GO:0016791">
    <property type="term" value="F:phosphatase activity"/>
    <property type="evidence" value="ECO:0007669"/>
    <property type="project" value="TreeGrafter"/>
</dbReference>
<dbReference type="InterPro" id="IPR006439">
    <property type="entry name" value="HAD-SF_hydro_IA"/>
</dbReference>
<protein>
    <recommendedName>
        <fullName evidence="2">Pseudouridine-5'-phosphatase</fullName>
    </recommendedName>
</protein>
<dbReference type="InterPro" id="IPR023198">
    <property type="entry name" value="PGP-like_dom2"/>
</dbReference>
<accession>J3JYD2</accession>
<dbReference type="SFLD" id="SFLDG01129">
    <property type="entry name" value="C1.5:_HAD__Beta-PGM__Phosphata"/>
    <property type="match status" value="1"/>
</dbReference>
<dbReference type="OrthoDB" id="40579at2759"/>
<dbReference type="Pfam" id="PF13419">
    <property type="entry name" value="HAD_2"/>
    <property type="match status" value="1"/>
</dbReference>
<evidence type="ECO:0000313" key="1">
    <source>
        <dbReference type="EMBL" id="AEE63218.1"/>
    </source>
</evidence>
<dbReference type="SFLD" id="SFLDS00003">
    <property type="entry name" value="Haloacid_Dehalogenase"/>
    <property type="match status" value="1"/>
</dbReference>
<dbReference type="NCBIfam" id="TIGR01509">
    <property type="entry name" value="HAD-SF-IA-v3"/>
    <property type="match status" value="1"/>
</dbReference>
<proteinExistence type="evidence at transcript level"/>
<reference evidence="1" key="1">
    <citation type="journal article" date="2012" name="Insect Biochem. Mol. Biol.">
        <title>Transcriptome and full-length cDNA resources for the mountain pine beetle, Dendroctonus ponderosae Hopkins, a major insect pest of pine forests.</title>
        <authorList>
            <person name="Keeling C.I."/>
            <person name="Henderson H."/>
            <person name="Li M."/>
            <person name="Yuen M."/>
            <person name="Clark E.L."/>
            <person name="Fraser J.D."/>
            <person name="Huber D.P."/>
            <person name="Liao N.Y."/>
            <person name="Roderick Docking T."/>
            <person name="Birol I."/>
            <person name="Chan S.K."/>
            <person name="Taylor G.A."/>
            <person name="Palmquist D."/>
            <person name="Jones S.J."/>
            <person name="Bohlmann J."/>
        </authorList>
    </citation>
    <scope>NUCLEOTIDE SEQUENCE</scope>
    <source>
        <tissue evidence="1">Whole larvae</tissue>
    </source>
</reference>
<sequence length="225" mass="25251">MTFAKVTHVIFDLDGLMLDTERIYQQVLHFIAAKHDAKYTLETKLKIQGTTEIYTAETVIADMNLPYTPEEFLEVYWQLATEPVKHAKLMPGVTKLVRHLHEHKIPICIATSCGRAAHEVKTQDYRKLMSLFSHVVCGPEVKHGKPAPDIFLMAAAKFDDAPQPKDCLVFEDAPNGARGAVAAGMQVVLVPDPDVPEKWRKPATLVLNSLEEFQPEAFGLPRYDD</sequence>
<dbReference type="SUPFAM" id="SSF56784">
    <property type="entry name" value="HAD-like"/>
    <property type="match status" value="1"/>
</dbReference>
<dbReference type="InterPro" id="IPR041492">
    <property type="entry name" value="HAD_2"/>
</dbReference>
<dbReference type="AlphaFoldDB" id="J3JYD2"/>
<organism evidence="1">
    <name type="scientific">Dendroctonus ponderosae</name>
    <name type="common">Mountain pine beetle</name>
    <dbReference type="NCBI Taxonomy" id="77166"/>
    <lineage>
        <taxon>Eukaryota</taxon>
        <taxon>Metazoa</taxon>
        <taxon>Ecdysozoa</taxon>
        <taxon>Arthropoda</taxon>
        <taxon>Hexapoda</taxon>
        <taxon>Insecta</taxon>
        <taxon>Pterygota</taxon>
        <taxon>Neoptera</taxon>
        <taxon>Endopterygota</taxon>
        <taxon>Coleoptera</taxon>
        <taxon>Polyphaga</taxon>
        <taxon>Cucujiformia</taxon>
        <taxon>Curculionidae</taxon>
        <taxon>Scolytinae</taxon>
        <taxon>Dendroctonus</taxon>
    </lineage>
</organism>
<dbReference type="Gene3D" id="1.10.150.240">
    <property type="entry name" value="Putative phosphatase, domain 2"/>
    <property type="match status" value="1"/>
</dbReference>
<dbReference type="FunFam" id="3.40.50.1000:FF:000055">
    <property type="entry name" value="Haloacid dehalogenase-like hydrolase family protein"/>
    <property type="match status" value="1"/>
</dbReference>
<dbReference type="EMBL" id="BT128258">
    <property type="protein sequence ID" value="AEE63218.1"/>
    <property type="molecule type" value="mRNA"/>
</dbReference>
<name>J3JYD2_DENPD</name>
<dbReference type="InterPro" id="IPR036412">
    <property type="entry name" value="HAD-like_sf"/>
</dbReference>
<dbReference type="InterPro" id="IPR023214">
    <property type="entry name" value="HAD_sf"/>
</dbReference>
<dbReference type="PANTHER" id="PTHR18901:SF38">
    <property type="entry name" value="PSEUDOURIDINE-5'-PHOSPHATASE"/>
    <property type="match status" value="1"/>
</dbReference>
<dbReference type="PANTHER" id="PTHR18901">
    <property type="entry name" value="2-DEOXYGLUCOSE-6-PHOSPHATE PHOSPHATASE 2"/>
    <property type="match status" value="1"/>
</dbReference>
<dbReference type="SFLD" id="SFLDG01135">
    <property type="entry name" value="C1.5.6:_HAD__Beta-PGM__Phospha"/>
    <property type="match status" value="1"/>
</dbReference>